<proteinExistence type="predicted"/>
<keyword evidence="1" id="KW-0732">Signal</keyword>
<organism evidence="2 3">
    <name type="scientific">Lentzea indica</name>
    <dbReference type="NCBI Taxonomy" id="2604800"/>
    <lineage>
        <taxon>Bacteria</taxon>
        <taxon>Bacillati</taxon>
        <taxon>Actinomycetota</taxon>
        <taxon>Actinomycetes</taxon>
        <taxon>Pseudonocardiales</taxon>
        <taxon>Pseudonocardiaceae</taxon>
        <taxon>Lentzea</taxon>
    </lineage>
</organism>
<dbReference type="Proteomes" id="UP001515943">
    <property type="component" value="Unassembled WGS sequence"/>
</dbReference>
<accession>A0ABX1F9H0</accession>
<evidence type="ECO:0000313" key="2">
    <source>
        <dbReference type="EMBL" id="NKE55460.1"/>
    </source>
</evidence>
<feature type="chain" id="PRO_5045814306" description="Secreted protein" evidence="1">
    <location>
        <begin position="35"/>
        <end position="101"/>
    </location>
</feature>
<dbReference type="RefSeq" id="WP_167969339.1">
    <property type="nucleotide sequence ID" value="NZ_VSRL01000002.1"/>
</dbReference>
<evidence type="ECO:0000313" key="3">
    <source>
        <dbReference type="Proteomes" id="UP001515943"/>
    </source>
</evidence>
<evidence type="ECO:0000256" key="1">
    <source>
        <dbReference type="SAM" id="SignalP"/>
    </source>
</evidence>
<comment type="caution">
    <text evidence="2">The sequence shown here is derived from an EMBL/GenBank/DDBJ whole genome shotgun (WGS) entry which is preliminary data.</text>
</comment>
<reference evidence="2 3" key="1">
    <citation type="submission" date="2019-08" db="EMBL/GenBank/DDBJ databases">
        <title>Lentzea from Indian Himalayas.</title>
        <authorList>
            <person name="Mandal S."/>
            <person name="Mallick Gupta A."/>
            <person name="Maiti P.K."/>
            <person name="Sarkar J."/>
            <person name="Mandal S."/>
        </authorList>
    </citation>
    <scope>NUCLEOTIDE SEQUENCE [LARGE SCALE GENOMIC DNA]</scope>
    <source>
        <strain evidence="2 3">PSKA42</strain>
    </source>
</reference>
<evidence type="ECO:0008006" key="4">
    <source>
        <dbReference type="Google" id="ProtNLM"/>
    </source>
</evidence>
<keyword evidence="3" id="KW-1185">Reference proteome</keyword>
<name>A0ABX1F9H0_9PSEU</name>
<gene>
    <name evidence="2" type="ORF">FXN61_00935</name>
</gene>
<sequence>MVSGESIRRTLAKVLAASAIAAATVVGASGIASADGCGGPCHKPSWEDWAQGDGKTFSQAVTSLANARRVLCGDNDTIKLTNPAKTNSNGSITLRQLIRCD</sequence>
<dbReference type="EMBL" id="VSRL01000002">
    <property type="protein sequence ID" value="NKE55460.1"/>
    <property type="molecule type" value="Genomic_DNA"/>
</dbReference>
<feature type="signal peptide" evidence="1">
    <location>
        <begin position="1"/>
        <end position="34"/>
    </location>
</feature>
<protein>
    <recommendedName>
        <fullName evidence="4">Secreted protein</fullName>
    </recommendedName>
</protein>